<dbReference type="InterPro" id="IPR011257">
    <property type="entry name" value="DNA_glycosylase"/>
</dbReference>
<dbReference type="AlphaFoldDB" id="A0AA45WSU7"/>
<organism evidence="14 15">
    <name type="scientific">Anoxynatronum buryatiense</name>
    <dbReference type="NCBI Taxonomy" id="489973"/>
    <lineage>
        <taxon>Bacteria</taxon>
        <taxon>Bacillati</taxon>
        <taxon>Bacillota</taxon>
        <taxon>Clostridia</taxon>
        <taxon>Eubacteriales</taxon>
        <taxon>Clostridiaceae</taxon>
        <taxon>Anoxynatronum</taxon>
    </lineage>
</organism>
<evidence type="ECO:0000313" key="15">
    <source>
        <dbReference type="Proteomes" id="UP001158066"/>
    </source>
</evidence>
<evidence type="ECO:0000256" key="10">
    <source>
        <dbReference type="ARBA" id="ARBA00023239"/>
    </source>
</evidence>
<dbReference type="InterPro" id="IPR000445">
    <property type="entry name" value="HhH_motif"/>
</dbReference>
<dbReference type="InterPro" id="IPR003265">
    <property type="entry name" value="HhH-GPD_domain"/>
</dbReference>
<comment type="catalytic activity">
    <reaction evidence="12">
        <text>2'-deoxyribonucleotide-(2'-deoxyribose 5'-phosphate)-2'-deoxyribonucleotide-DNA = a 3'-end 2'-deoxyribonucleotide-(2,3-dehydro-2,3-deoxyribose 5'-phosphate)-DNA + a 5'-end 5'-phospho-2'-deoxyribonucleoside-DNA + H(+)</text>
        <dbReference type="Rhea" id="RHEA:66592"/>
        <dbReference type="Rhea" id="RHEA-COMP:13180"/>
        <dbReference type="Rhea" id="RHEA-COMP:16897"/>
        <dbReference type="Rhea" id="RHEA-COMP:17067"/>
        <dbReference type="ChEBI" id="CHEBI:15378"/>
        <dbReference type="ChEBI" id="CHEBI:136412"/>
        <dbReference type="ChEBI" id="CHEBI:157695"/>
        <dbReference type="ChEBI" id="CHEBI:167181"/>
        <dbReference type="EC" id="4.2.99.18"/>
    </reaction>
</comment>
<keyword evidence="5 12" id="KW-0378">Hydrolase</keyword>
<dbReference type="GO" id="GO:0006285">
    <property type="term" value="P:base-excision repair, AP site formation"/>
    <property type="evidence" value="ECO:0007669"/>
    <property type="project" value="TreeGrafter"/>
</dbReference>
<keyword evidence="10 12" id="KW-0456">Lyase</keyword>
<dbReference type="InterPro" id="IPR004036">
    <property type="entry name" value="Endonuclease-III-like_CS2"/>
</dbReference>
<dbReference type="PIRSF" id="PIRSF001435">
    <property type="entry name" value="Nth"/>
    <property type="match status" value="1"/>
</dbReference>
<feature type="binding site" evidence="12">
    <location>
        <position position="206"/>
    </location>
    <ligand>
        <name>[4Fe-4S] cluster</name>
        <dbReference type="ChEBI" id="CHEBI:49883"/>
    </ligand>
</feature>
<comment type="caution">
    <text evidence="14">The sequence shown here is derived from an EMBL/GenBank/DDBJ whole genome shotgun (WGS) entry which is preliminary data.</text>
</comment>
<dbReference type="EC" id="4.2.99.18" evidence="12"/>
<evidence type="ECO:0000256" key="3">
    <source>
        <dbReference type="ARBA" id="ARBA00022723"/>
    </source>
</evidence>
<dbReference type="SMART" id="SM00525">
    <property type="entry name" value="FES"/>
    <property type="match status" value="1"/>
</dbReference>
<sequence length="223" mass="24744">MSAGMKIKKVALLKKKAVLEVLEILEATYPSAESELDFTNPFECLVATMLSAQCTDQRVNLITATLFKEIKGPEDVVQLSEEELQQKIRSCNYYKTKSKHLLAACQQLLAQHNGCIPNNREALMALPGVGRKTANVVLSNAFGVPALAVDTHVFRVSNRLGLVRAGDPLETEQQLMKTVPSDKWSAAHHWLILHGRRVCHARKPNCISCSLNHLCPTFRASKQ</sequence>
<dbReference type="NCBIfam" id="TIGR01083">
    <property type="entry name" value="nth"/>
    <property type="match status" value="1"/>
</dbReference>
<dbReference type="InterPro" id="IPR023170">
    <property type="entry name" value="HhH_base_excis_C"/>
</dbReference>
<evidence type="ECO:0000256" key="9">
    <source>
        <dbReference type="ARBA" id="ARBA00023204"/>
    </source>
</evidence>
<proteinExistence type="inferred from homology"/>
<evidence type="ECO:0000256" key="8">
    <source>
        <dbReference type="ARBA" id="ARBA00023125"/>
    </source>
</evidence>
<feature type="binding site" evidence="12">
    <location>
        <position position="209"/>
    </location>
    <ligand>
        <name>[4Fe-4S] cluster</name>
        <dbReference type="ChEBI" id="CHEBI:49883"/>
    </ligand>
</feature>
<feature type="domain" description="HhH-GPD" evidence="13">
    <location>
        <begin position="50"/>
        <end position="197"/>
    </location>
</feature>
<dbReference type="GO" id="GO:0003677">
    <property type="term" value="F:DNA binding"/>
    <property type="evidence" value="ECO:0007669"/>
    <property type="project" value="UniProtKB-UniRule"/>
</dbReference>
<name>A0AA45WSU7_9CLOT</name>
<accession>A0AA45WSU7</accession>
<dbReference type="Proteomes" id="UP001158066">
    <property type="component" value="Unassembled WGS sequence"/>
</dbReference>
<evidence type="ECO:0000259" key="13">
    <source>
        <dbReference type="SMART" id="SM00478"/>
    </source>
</evidence>
<dbReference type="CDD" id="cd00056">
    <property type="entry name" value="ENDO3c"/>
    <property type="match status" value="1"/>
</dbReference>
<evidence type="ECO:0000256" key="6">
    <source>
        <dbReference type="ARBA" id="ARBA00023004"/>
    </source>
</evidence>
<evidence type="ECO:0000256" key="2">
    <source>
        <dbReference type="ARBA" id="ARBA00022485"/>
    </source>
</evidence>
<evidence type="ECO:0000256" key="7">
    <source>
        <dbReference type="ARBA" id="ARBA00023014"/>
    </source>
</evidence>
<dbReference type="Pfam" id="PF00730">
    <property type="entry name" value="HhH-GPD"/>
    <property type="match status" value="1"/>
</dbReference>
<evidence type="ECO:0000256" key="4">
    <source>
        <dbReference type="ARBA" id="ARBA00022763"/>
    </source>
</evidence>
<dbReference type="FunFam" id="1.10.1670.10:FF:000001">
    <property type="entry name" value="Endonuclease III"/>
    <property type="match status" value="1"/>
</dbReference>
<keyword evidence="4 12" id="KW-0227">DNA damage</keyword>
<evidence type="ECO:0000256" key="5">
    <source>
        <dbReference type="ARBA" id="ARBA00022801"/>
    </source>
</evidence>
<keyword evidence="2 12" id="KW-0004">4Fe-4S</keyword>
<dbReference type="GO" id="GO:0019104">
    <property type="term" value="F:DNA N-glycosylase activity"/>
    <property type="evidence" value="ECO:0007669"/>
    <property type="project" value="UniProtKB-UniRule"/>
</dbReference>
<dbReference type="FunFam" id="1.10.340.30:FF:000001">
    <property type="entry name" value="Endonuclease III"/>
    <property type="match status" value="1"/>
</dbReference>
<dbReference type="HAMAP" id="MF_00942">
    <property type="entry name" value="Nth"/>
    <property type="match status" value="1"/>
</dbReference>
<dbReference type="Pfam" id="PF00633">
    <property type="entry name" value="HHH"/>
    <property type="match status" value="1"/>
</dbReference>
<dbReference type="SUPFAM" id="SSF48150">
    <property type="entry name" value="DNA-glycosylase"/>
    <property type="match status" value="1"/>
</dbReference>
<dbReference type="SMART" id="SM00478">
    <property type="entry name" value="ENDO3c"/>
    <property type="match status" value="1"/>
</dbReference>
<evidence type="ECO:0000256" key="11">
    <source>
        <dbReference type="ARBA" id="ARBA00023295"/>
    </source>
</evidence>
<feature type="binding site" evidence="12">
    <location>
        <position position="199"/>
    </location>
    <ligand>
        <name>[4Fe-4S] cluster</name>
        <dbReference type="ChEBI" id="CHEBI:49883"/>
    </ligand>
</feature>
<dbReference type="GO" id="GO:0046872">
    <property type="term" value="F:metal ion binding"/>
    <property type="evidence" value="ECO:0007669"/>
    <property type="project" value="UniProtKB-KW"/>
</dbReference>
<comment type="function">
    <text evidence="12">DNA repair enzyme that has both DNA N-glycosylase activity and AP-lyase activity. The DNA N-glycosylase activity releases various damaged pyrimidines from DNA by cleaving the N-glycosidic bond, leaving an AP (apurinic/apyrimidinic) site. The AP-lyase activity cleaves the phosphodiester bond 3' to the AP site by a beta-elimination, leaving a 3'-terminal unsaturated sugar and a product with a terminal 5'-phosphate.</text>
</comment>
<keyword evidence="6 12" id="KW-0408">Iron</keyword>
<keyword evidence="11 12" id="KW-0326">Glycosidase</keyword>
<dbReference type="PANTHER" id="PTHR10359:SF18">
    <property type="entry name" value="ENDONUCLEASE III"/>
    <property type="match status" value="1"/>
</dbReference>
<dbReference type="PROSITE" id="PS01155">
    <property type="entry name" value="ENDONUCLEASE_III_2"/>
    <property type="match status" value="1"/>
</dbReference>
<dbReference type="GO" id="GO:0051539">
    <property type="term" value="F:4 iron, 4 sulfur cluster binding"/>
    <property type="evidence" value="ECO:0007669"/>
    <property type="project" value="UniProtKB-UniRule"/>
</dbReference>
<keyword evidence="15" id="KW-1185">Reference proteome</keyword>
<keyword evidence="8 12" id="KW-0238">DNA-binding</keyword>
<dbReference type="Gene3D" id="1.10.340.30">
    <property type="entry name" value="Hypothetical protein, domain 2"/>
    <property type="match status" value="1"/>
</dbReference>
<gene>
    <name evidence="12" type="primary">nth</name>
    <name evidence="14" type="ORF">SAMN06296020_101194</name>
</gene>
<evidence type="ECO:0000313" key="14">
    <source>
        <dbReference type="EMBL" id="SMP39158.1"/>
    </source>
</evidence>
<dbReference type="InterPro" id="IPR003651">
    <property type="entry name" value="Endonuclease3_FeS-loop_motif"/>
</dbReference>
<keyword evidence="9 12" id="KW-0234">DNA repair</keyword>
<dbReference type="Gene3D" id="1.10.1670.10">
    <property type="entry name" value="Helix-hairpin-Helix base-excision DNA repair enzymes (C-terminal)"/>
    <property type="match status" value="1"/>
</dbReference>
<dbReference type="GO" id="GO:0140078">
    <property type="term" value="F:class I DNA-(apurinic or apyrimidinic site) endonuclease activity"/>
    <property type="evidence" value="ECO:0007669"/>
    <property type="project" value="UniProtKB-EC"/>
</dbReference>
<comment type="cofactor">
    <cofactor evidence="12">
        <name>[4Fe-4S] cluster</name>
        <dbReference type="ChEBI" id="CHEBI:49883"/>
    </cofactor>
    <text evidence="12">Binds 1 [4Fe-4S] cluster.</text>
</comment>
<dbReference type="EMBL" id="FXUF01000001">
    <property type="protein sequence ID" value="SMP39158.1"/>
    <property type="molecule type" value="Genomic_DNA"/>
</dbReference>
<comment type="similarity">
    <text evidence="1 12">Belongs to the Nth/MutY family.</text>
</comment>
<evidence type="ECO:0000256" key="1">
    <source>
        <dbReference type="ARBA" id="ARBA00008343"/>
    </source>
</evidence>
<dbReference type="PANTHER" id="PTHR10359">
    <property type="entry name" value="A/G-SPECIFIC ADENINE GLYCOSYLASE/ENDONUCLEASE III"/>
    <property type="match status" value="1"/>
</dbReference>
<keyword evidence="3 12" id="KW-0479">Metal-binding</keyword>
<keyword evidence="7 12" id="KW-0411">Iron-sulfur</keyword>
<dbReference type="InterPro" id="IPR005759">
    <property type="entry name" value="Nth"/>
</dbReference>
<feature type="binding site" evidence="12">
    <location>
        <position position="215"/>
    </location>
    <ligand>
        <name>[4Fe-4S] cluster</name>
        <dbReference type="ChEBI" id="CHEBI:49883"/>
    </ligand>
</feature>
<evidence type="ECO:0000256" key="12">
    <source>
        <dbReference type="HAMAP-Rule" id="MF_00942"/>
    </source>
</evidence>
<reference evidence="14" key="1">
    <citation type="submission" date="2017-05" db="EMBL/GenBank/DDBJ databases">
        <authorList>
            <person name="Varghese N."/>
            <person name="Submissions S."/>
        </authorList>
    </citation>
    <scope>NUCLEOTIDE SEQUENCE</scope>
    <source>
        <strain evidence="14">Su22</strain>
    </source>
</reference>
<protein>
    <recommendedName>
        <fullName evidence="12">Endonuclease III</fullName>
        <ecNumber evidence="12">4.2.99.18</ecNumber>
    </recommendedName>
    <alternativeName>
        <fullName evidence="12">DNA-(apurinic or apyrimidinic site) lyase</fullName>
    </alternativeName>
</protein>